<dbReference type="EC" id="3.4.-.-" evidence="8"/>
<proteinExistence type="inferred from homology"/>
<dbReference type="KEGG" id="nhy:JQS43_04925"/>
<dbReference type="Pfam" id="PF02586">
    <property type="entry name" value="SRAP"/>
    <property type="match status" value="1"/>
</dbReference>
<evidence type="ECO:0000256" key="6">
    <source>
        <dbReference type="ARBA" id="ARBA00023125"/>
    </source>
</evidence>
<dbReference type="Gene3D" id="3.90.1680.10">
    <property type="entry name" value="SOS response associated peptidase-like"/>
    <property type="match status" value="1"/>
</dbReference>
<dbReference type="Proteomes" id="UP000662857">
    <property type="component" value="Chromosome"/>
</dbReference>
<keyword evidence="7" id="KW-0456">Lyase</keyword>
<dbReference type="PANTHER" id="PTHR13604">
    <property type="entry name" value="DC12-RELATED"/>
    <property type="match status" value="1"/>
</dbReference>
<comment type="similarity">
    <text evidence="1 8">Belongs to the SOS response-associated peptidase family.</text>
</comment>
<accession>A0A895YDQ0</accession>
<dbReference type="SUPFAM" id="SSF143081">
    <property type="entry name" value="BB1717-like"/>
    <property type="match status" value="1"/>
</dbReference>
<evidence type="ECO:0000256" key="9">
    <source>
        <dbReference type="SAM" id="MobiDB-lite"/>
    </source>
</evidence>
<evidence type="ECO:0000313" key="10">
    <source>
        <dbReference type="EMBL" id="QSB15691.1"/>
    </source>
</evidence>
<keyword evidence="5" id="KW-0190">Covalent protein-DNA linkage</keyword>
<evidence type="ECO:0000256" key="8">
    <source>
        <dbReference type="RuleBase" id="RU364100"/>
    </source>
</evidence>
<dbReference type="GO" id="GO:0016829">
    <property type="term" value="F:lyase activity"/>
    <property type="evidence" value="ECO:0007669"/>
    <property type="project" value="UniProtKB-KW"/>
</dbReference>
<keyword evidence="11" id="KW-1185">Reference proteome</keyword>
<evidence type="ECO:0000256" key="3">
    <source>
        <dbReference type="ARBA" id="ARBA00022763"/>
    </source>
</evidence>
<name>A0A895YDQ0_9ACTN</name>
<dbReference type="EMBL" id="CP070499">
    <property type="protein sequence ID" value="QSB15691.1"/>
    <property type="molecule type" value="Genomic_DNA"/>
</dbReference>
<protein>
    <recommendedName>
        <fullName evidence="8">Abasic site processing protein</fullName>
        <ecNumber evidence="8">3.4.-.-</ecNumber>
    </recommendedName>
</protein>
<dbReference type="RefSeq" id="WP_239677872.1">
    <property type="nucleotide sequence ID" value="NZ_CP070499.1"/>
</dbReference>
<dbReference type="PANTHER" id="PTHR13604:SF0">
    <property type="entry name" value="ABASIC SITE PROCESSING PROTEIN HMCES"/>
    <property type="match status" value="1"/>
</dbReference>
<sequence>MCGRYATTRSAAELRTLFAATAEAHRPATREGPAAGQERADGDPADGGPRTAADWPLPRYNVAPTDLAPLIRIDPDAPGRVLSLGRWGLVPHWAKDPRIGARMINARVETVATSRAYAAAFASRRALVPVDGWFEWRRLPGGGKQPYFITPGDGAVLALAGLWSGGEGRRYPLSFTVITTAAAGELQWIHDRMPILLAPDQWASWLAATPSPPPTPSADLVAGLELRPVGPAVGNVRNDGPELLARIDVDNPPAAVEPTLF</sequence>
<evidence type="ECO:0000256" key="5">
    <source>
        <dbReference type="ARBA" id="ARBA00023124"/>
    </source>
</evidence>
<evidence type="ECO:0000256" key="4">
    <source>
        <dbReference type="ARBA" id="ARBA00022801"/>
    </source>
</evidence>
<evidence type="ECO:0000313" key="11">
    <source>
        <dbReference type="Proteomes" id="UP000662857"/>
    </source>
</evidence>
<dbReference type="InterPro" id="IPR003738">
    <property type="entry name" value="SRAP"/>
</dbReference>
<evidence type="ECO:0000256" key="7">
    <source>
        <dbReference type="ARBA" id="ARBA00023239"/>
    </source>
</evidence>
<reference evidence="10" key="1">
    <citation type="submission" date="2021-02" db="EMBL/GenBank/DDBJ databases">
        <title>Natrosporangium hydrolyticum gen. nov., sp. nov, a haloalkaliphilic actinobacterium from a soda solonchak soil.</title>
        <authorList>
            <person name="Sorokin D.Y."/>
            <person name="Khijniak T.V."/>
            <person name="Zakharycheva A.P."/>
            <person name="Boueva O.V."/>
            <person name="Ariskina E.V."/>
            <person name="Hahnke R.L."/>
            <person name="Bunk B."/>
            <person name="Sproer C."/>
            <person name="Schumann P."/>
            <person name="Evtushenko L.I."/>
            <person name="Kublanov I.V."/>
        </authorList>
    </citation>
    <scope>NUCLEOTIDE SEQUENCE</scope>
    <source>
        <strain evidence="10">DSM 106523</strain>
    </source>
</reference>
<evidence type="ECO:0000256" key="2">
    <source>
        <dbReference type="ARBA" id="ARBA00022670"/>
    </source>
</evidence>
<dbReference type="InterPro" id="IPR036590">
    <property type="entry name" value="SRAP-like"/>
</dbReference>
<dbReference type="GO" id="GO:0006508">
    <property type="term" value="P:proteolysis"/>
    <property type="evidence" value="ECO:0007669"/>
    <property type="project" value="UniProtKB-KW"/>
</dbReference>
<keyword evidence="6" id="KW-0238">DNA-binding</keyword>
<keyword evidence="3" id="KW-0227">DNA damage</keyword>
<keyword evidence="4 8" id="KW-0378">Hydrolase</keyword>
<feature type="region of interest" description="Disordered" evidence="9">
    <location>
        <begin position="23"/>
        <end position="58"/>
    </location>
</feature>
<keyword evidence="2 8" id="KW-0645">Protease</keyword>
<gene>
    <name evidence="10" type="ORF">JQS43_04925</name>
</gene>
<organism evidence="10 11">
    <name type="scientific">Natronosporangium hydrolyticum</name>
    <dbReference type="NCBI Taxonomy" id="2811111"/>
    <lineage>
        <taxon>Bacteria</taxon>
        <taxon>Bacillati</taxon>
        <taxon>Actinomycetota</taxon>
        <taxon>Actinomycetes</taxon>
        <taxon>Micromonosporales</taxon>
        <taxon>Micromonosporaceae</taxon>
        <taxon>Natronosporangium</taxon>
    </lineage>
</organism>
<dbReference type="GO" id="GO:0003697">
    <property type="term" value="F:single-stranded DNA binding"/>
    <property type="evidence" value="ECO:0007669"/>
    <property type="project" value="InterPro"/>
</dbReference>
<dbReference type="GO" id="GO:0106300">
    <property type="term" value="P:protein-DNA covalent cross-linking repair"/>
    <property type="evidence" value="ECO:0007669"/>
    <property type="project" value="InterPro"/>
</dbReference>
<dbReference type="GO" id="GO:0008233">
    <property type="term" value="F:peptidase activity"/>
    <property type="evidence" value="ECO:0007669"/>
    <property type="project" value="UniProtKB-KW"/>
</dbReference>
<evidence type="ECO:0000256" key="1">
    <source>
        <dbReference type="ARBA" id="ARBA00008136"/>
    </source>
</evidence>
<dbReference type="AlphaFoldDB" id="A0A895YDQ0"/>